<reference evidence="9 10" key="1">
    <citation type="journal article" date="2024" name="Nat. Commun.">
        <title>Phylogenomics reveals the evolutionary origins of lichenization in chlorophyte algae.</title>
        <authorList>
            <person name="Puginier C."/>
            <person name="Libourel C."/>
            <person name="Otte J."/>
            <person name="Skaloud P."/>
            <person name="Haon M."/>
            <person name="Grisel S."/>
            <person name="Petersen M."/>
            <person name="Berrin J.G."/>
            <person name="Delaux P.M."/>
            <person name="Dal Grande F."/>
            <person name="Keller J."/>
        </authorList>
    </citation>
    <scope>NUCLEOTIDE SEQUENCE [LARGE SCALE GENOMIC DNA]</scope>
    <source>
        <strain evidence="9 10">SAG 2523</strain>
    </source>
</reference>
<feature type="compositionally biased region" description="Basic and acidic residues" evidence="7">
    <location>
        <begin position="745"/>
        <end position="761"/>
    </location>
</feature>
<evidence type="ECO:0000256" key="1">
    <source>
        <dbReference type="ARBA" id="ARBA00004496"/>
    </source>
</evidence>
<feature type="compositionally biased region" description="Low complexity" evidence="7">
    <location>
        <begin position="943"/>
        <end position="952"/>
    </location>
</feature>
<evidence type="ECO:0000313" key="9">
    <source>
        <dbReference type="EMBL" id="KAK9864564.1"/>
    </source>
</evidence>
<dbReference type="CDD" id="cd15873">
    <property type="entry name" value="R-SNARE_STXBP5_6"/>
    <property type="match status" value="1"/>
</dbReference>
<feature type="compositionally biased region" description="Low complexity" evidence="7">
    <location>
        <begin position="778"/>
        <end position="792"/>
    </location>
</feature>
<evidence type="ECO:0000313" key="10">
    <source>
        <dbReference type="Proteomes" id="UP001485043"/>
    </source>
</evidence>
<dbReference type="SUPFAM" id="SSF58038">
    <property type="entry name" value="SNARE fusion complex"/>
    <property type="match status" value="1"/>
</dbReference>
<feature type="compositionally biased region" description="Low complexity" evidence="7">
    <location>
        <begin position="1219"/>
        <end position="1251"/>
    </location>
</feature>
<evidence type="ECO:0000256" key="4">
    <source>
        <dbReference type="ARBA" id="ARBA00022490"/>
    </source>
</evidence>
<organism evidence="9 10">
    <name type="scientific">Apatococcus fuscideae</name>
    <dbReference type="NCBI Taxonomy" id="2026836"/>
    <lineage>
        <taxon>Eukaryota</taxon>
        <taxon>Viridiplantae</taxon>
        <taxon>Chlorophyta</taxon>
        <taxon>core chlorophytes</taxon>
        <taxon>Trebouxiophyceae</taxon>
        <taxon>Chlorellales</taxon>
        <taxon>Chlorellaceae</taxon>
        <taxon>Apatococcus</taxon>
    </lineage>
</organism>
<evidence type="ECO:0000256" key="7">
    <source>
        <dbReference type="SAM" id="MobiDB-lite"/>
    </source>
</evidence>
<gene>
    <name evidence="9" type="ORF">WJX84_010896</name>
</gene>
<feature type="compositionally biased region" description="Basic and acidic residues" evidence="7">
    <location>
        <begin position="1292"/>
        <end position="1302"/>
    </location>
</feature>
<feature type="domain" description="V-SNARE coiled-coil homology" evidence="8">
    <location>
        <begin position="1328"/>
        <end position="1392"/>
    </location>
</feature>
<dbReference type="GO" id="GO:0006893">
    <property type="term" value="P:Golgi to plasma membrane transport"/>
    <property type="evidence" value="ECO:0007669"/>
    <property type="project" value="TreeGrafter"/>
</dbReference>
<keyword evidence="10" id="KW-1185">Reference proteome</keyword>
<name>A0AAW1T6X4_9CHLO</name>
<sequence length="1393" mass="148138">MNRQASLLTAASFGLRPSRGRAVASLAEDRLSKSALDLELQALTGFPEAADGLAYEPVQRLLAVGAKDGRIKIVGREGVEATLKSDTPCGTRFMQFLTGRGVLLRVTLDGDVQLWSVTSGKLVDAIPCATPVIAAASLPDDPFILMAEEGGGLQVAALINAHGEPALAASEPTSLALQPYEVSAEDVHASGEIVSMAIFSHGEHRRLLLVHAESGAVIWDIRYQTVIAATGKQAMSDEVLGASEVLDASGVREAGQYTAGCWLGSKGTFFATGHQNGSICIWATPKLASSNAPPSAPLPCAPVQQLHVTPPHLPAAPIEDLVFVPHGSFDDSSLLVFGGQQEDEPAVLSLLPMPNLHQEQRRQDEDVHMLPWFGAVKGFALVPPEGSITEDDDPVAIIVLTEGGQLMVHDLANMQPVPLSLPFQELPAVTVSAVVPVPCPNGPHSCSLHGVSLKRLRAARDLMVGGAKCGSTWRWRWVFGGGKPPQILDSHDEADDMLMVTGHGDGRVRLWDLATEVPGLLATVPFDSGGAGTRLRGVTAVQLCAESGLLAVGHDKGDMRLYQFSAASQEVRAMGFDGRRRPQVEEEMGIPRTKQPPGFQRILQAQLHEAAVSSLALASRSRLLAAGDASGNLTLLNLSQPFVSFWKRVADQRIQGLTFGATAQRQPNSRMRTDSSDPRLLLYVLAADCGMMVLDTERGEPVAKEGWLRPKNHSPALGLVLLQPSGAPLPPLSAPTSLPWAQNDAKPDHGFEEAEDLKDPSDSDSEAALSQTSSKAGSRPVSRPSSFRSHVPTWDADAGQQPGSPASRKSSKATGRKALGTSPPEDVPDAVATLLLGKPGSGDRSARPTSNPGTPHSARTGKSMQGDSSDEEEMDEDTMLAAAAAAAENHEAEKPRRRERLKSLFSSIGKKDHSQDAKPAAEEPRLSAKACLPLADARTASLASDLSSQDAAPTLEAAPSPSRPMPVASHVLLLSRDTLRIYTADGVAAGDRTTVRKFSPPEEVPMLAAAAVSTPAGPGVVFLTQGLWHVVHTLPGLEPIQAVQLGMLTGFPPEWHEPEMAGEAPLHLGAWSPDAGALLLVSPSGELARLALLDGHTQPARPESLWDWDLAKAAVAAQQAVGDLRDLDDDEDRHHFQAALPGSRAPAEHADAGQQPKAFGQILGGLSSRVSTQANKGLGQLQTHFKNMDFDKMGKDLWTGRGFVGRQQSPPPTLQTLFSGQPHPRSPSGSPSAPAQHSPASPHHPTPFSSARLGVVQPLPAQSAGPSRRISASSDISYLDEDERPSSSAPAWEERDPARAELFRGATRVPPRTGASGPRTADDIKAAYGRPVTKRAEGTRAIMEENISKLAERGERLRRLNDTTAEMSNEADNFASIAKRIQEKEANKKWWQL</sequence>
<dbReference type="InterPro" id="IPR036322">
    <property type="entry name" value="WD40_repeat_dom_sf"/>
</dbReference>
<dbReference type="GO" id="GO:0005096">
    <property type="term" value="F:GTPase activator activity"/>
    <property type="evidence" value="ECO:0007669"/>
    <property type="project" value="TreeGrafter"/>
</dbReference>
<keyword evidence="6" id="KW-0175">Coiled coil</keyword>
<dbReference type="PROSITE" id="PS50892">
    <property type="entry name" value="V_SNARE"/>
    <property type="match status" value="1"/>
</dbReference>
<feature type="region of interest" description="Disordered" evidence="7">
    <location>
        <begin position="1200"/>
        <end position="1322"/>
    </location>
</feature>
<keyword evidence="5" id="KW-0853">WD repeat</keyword>
<dbReference type="GO" id="GO:0045159">
    <property type="term" value="F:myosin II binding"/>
    <property type="evidence" value="ECO:0007669"/>
    <property type="project" value="TreeGrafter"/>
</dbReference>
<dbReference type="SMART" id="SM00320">
    <property type="entry name" value="WD40"/>
    <property type="match status" value="5"/>
</dbReference>
<dbReference type="GO" id="GO:0005737">
    <property type="term" value="C:cytoplasm"/>
    <property type="evidence" value="ECO:0007669"/>
    <property type="project" value="UniProtKB-SubCell"/>
</dbReference>
<dbReference type="SUPFAM" id="SSF50978">
    <property type="entry name" value="WD40 repeat-like"/>
    <property type="match status" value="1"/>
</dbReference>
<dbReference type="PANTHER" id="PTHR10241">
    <property type="entry name" value="LETHAL 2 GIANT LARVAE PROTEIN"/>
    <property type="match status" value="1"/>
</dbReference>
<feature type="region of interest" description="Disordered" evidence="7">
    <location>
        <begin position="943"/>
        <end position="964"/>
    </location>
</feature>
<feature type="region of interest" description="Disordered" evidence="7">
    <location>
        <begin position="728"/>
        <end position="925"/>
    </location>
</feature>
<comment type="caution">
    <text evidence="9">The sequence shown here is derived from an EMBL/GenBank/DDBJ whole genome shotgun (WGS) entry which is preliminary data.</text>
</comment>
<dbReference type="EMBL" id="JALJOV010000339">
    <property type="protein sequence ID" value="KAK9864564.1"/>
    <property type="molecule type" value="Genomic_DNA"/>
</dbReference>
<dbReference type="Proteomes" id="UP001485043">
    <property type="component" value="Unassembled WGS sequence"/>
</dbReference>
<dbReference type="GO" id="GO:0019905">
    <property type="term" value="F:syntaxin binding"/>
    <property type="evidence" value="ECO:0007669"/>
    <property type="project" value="TreeGrafter"/>
</dbReference>
<dbReference type="GO" id="GO:0005886">
    <property type="term" value="C:plasma membrane"/>
    <property type="evidence" value="ECO:0007669"/>
    <property type="project" value="TreeGrafter"/>
</dbReference>
<dbReference type="PANTHER" id="PTHR10241:SF25">
    <property type="entry name" value="TOMOSYN, ISOFORM C"/>
    <property type="match status" value="1"/>
</dbReference>
<keyword evidence="4" id="KW-0963">Cytoplasm</keyword>
<feature type="compositionally biased region" description="Basic and acidic residues" evidence="7">
    <location>
        <begin position="909"/>
        <end position="925"/>
    </location>
</feature>
<evidence type="ECO:0000256" key="3">
    <source>
        <dbReference type="ARBA" id="ARBA00022483"/>
    </source>
</evidence>
<dbReference type="Gene3D" id="1.20.5.110">
    <property type="match status" value="1"/>
</dbReference>
<keyword evidence="3" id="KW-0268">Exocytosis</keyword>
<dbReference type="GO" id="GO:0006887">
    <property type="term" value="P:exocytosis"/>
    <property type="evidence" value="ECO:0007669"/>
    <property type="project" value="UniProtKB-KW"/>
</dbReference>
<evidence type="ECO:0000256" key="2">
    <source>
        <dbReference type="ARBA" id="ARBA00008070"/>
    </source>
</evidence>
<evidence type="ECO:0000256" key="6">
    <source>
        <dbReference type="PROSITE-ProRule" id="PRU00290"/>
    </source>
</evidence>
<dbReference type="Pfam" id="PF00957">
    <property type="entry name" value="Synaptobrevin"/>
    <property type="match status" value="1"/>
</dbReference>
<dbReference type="PROSITE" id="PS50082">
    <property type="entry name" value="WD_REPEATS_2"/>
    <property type="match status" value="1"/>
</dbReference>
<feature type="compositionally biased region" description="Acidic residues" evidence="7">
    <location>
        <begin position="868"/>
        <end position="878"/>
    </location>
</feature>
<evidence type="ECO:0000259" key="8">
    <source>
        <dbReference type="PROSITE" id="PS50892"/>
    </source>
</evidence>
<dbReference type="InterPro" id="IPR001680">
    <property type="entry name" value="WD40_rpt"/>
</dbReference>
<dbReference type="Gene3D" id="2.130.10.10">
    <property type="entry name" value="YVTN repeat-like/Quinoprotein amine dehydrogenase"/>
    <property type="match status" value="2"/>
</dbReference>
<comment type="similarity">
    <text evidence="2">Belongs to the WD repeat L(2)GL family.</text>
</comment>
<protein>
    <recommendedName>
        <fullName evidence="8">V-SNARE coiled-coil homology domain-containing protein</fullName>
    </recommendedName>
</protein>
<proteinExistence type="inferred from homology"/>
<evidence type="ECO:0000256" key="5">
    <source>
        <dbReference type="PROSITE-ProRule" id="PRU00221"/>
    </source>
</evidence>
<feature type="repeat" description="WD" evidence="5">
    <location>
        <begin position="495"/>
        <end position="515"/>
    </location>
</feature>
<dbReference type="InterPro" id="IPR042855">
    <property type="entry name" value="V_SNARE_CC"/>
</dbReference>
<accession>A0AAW1T6X4</accession>
<dbReference type="InterPro" id="IPR015943">
    <property type="entry name" value="WD40/YVTN_repeat-like_dom_sf"/>
</dbReference>
<comment type="subcellular location">
    <subcellularLocation>
        <location evidence="1">Cytoplasm</location>
    </subcellularLocation>
</comment>